<keyword evidence="4" id="KW-1185">Reference proteome</keyword>
<protein>
    <submittedName>
        <fullName evidence="3">Oxidoreductase</fullName>
    </submittedName>
</protein>
<name>A0A923MRV4_9BURK</name>
<dbReference type="AlphaFoldDB" id="A0A923MRV4"/>
<dbReference type="PROSITE" id="PS00197">
    <property type="entry name" value="2FE2S_FER_1"/>
    <property type="match status" value="1"/>
</dbReference>
<evidence type="ECO:0000313" key="3">
    <source>
        <dbReference type="EMBL" id="MBC5783766.1"/>
    </source>
</evidence>
<dbReference type="InterPro" id="IPR012675">
    <property type="entry name" value="Beta-grasp_dom_sf"/>
</dbReference>
<feature type="domain" description="2Fe-2S ferredoxin-type" evidence="1">
    <location>
        <begin position="236"/>
        <end position="321"/>
    </location>
</feature>
<feature type="domain" description="FAD-binding FR-type" evidence="2">
    <location>
        <begin position="1"/>
        <end position="110"/>
    </location>
</feature>
<dbReference type="PROSITE" id="PS51085">
    <property type="entry name" value="2FE2S_FER_2"/>
    <property type="match status" value="1"/>
</dbReference>
<dbReference type="PANTHER" id="PTHR47354">
    <property type="entry name" value="NADH OXIDOREDUCTASE HCR"/>
    <property type="match status" value="1"/>
</dbReference>
<dbReference type="SUPFAM" id="SSF52343">
    <property type="entry name" value="Ferredoxin reductase-like, C-terminal NADP-linked domain"/>
    <property type="match status" value="1"/>
</dbReference>
<dbReference type="Pfam" id="PF00111">
    <property type="entry name" value="Fer2"/>
    <property type="match status" value="1"/>
</dbReference>
<proteinExistence type="predicted"/>
<dbReference type="InterPro" id="IPR017927">
    <property type="entry name" value="FAD-bd_FR_type"/>
</dbReference>
<dbReference type="EMBL" id="JACORT010000004">
    <property type="protein sequence ID" value="MBC5783766.1"/>
    <property type="molecule type" value="Genomic_DNA"/>
</dbReference>
<dbReference type="SUPFAM" id="SSF54292">
    <property type="entry name" value="2Fe-2S ferredoxin-like"/>
    <property type="match status" value="1"/>
</dbReference>
<dbReference type="InterPro" id="IPR017938">
    <property type="entry name" value="Riboflavin_synthase-like_b-brl"/>
</dbReference>
<dbReference type="GO" id="GO:0016491">
    <property type="term" value="F:oxidoreductase activity"/>
    <property type="evidence" value="ECO:0007669"/>
    <property type="project" value="InterPro"/>
</dbReference>
<dbReference type="GO" id="GO:0051537">
    <property type="term" value="F:2 iron, 2 sulfur cluster binding"/>
    <property type="evidence" value="ECO:0007669"/>
    <property type="project" value="InterPro"/>
</dbReference>
<dbReference type="PROSITE" id="PS51384">
    <property type="entry name" value="FAD_FR"/>
    <property type="match status" value="1"/>
</dbReference>
<evidence type="ECO:0000259" key="2">
    <source>
        <dbReference type="PROSITE" id="PS51384"/>
    </source>
</evidence>
<organism evidence="3 4">
    <name type="scientific">Ramlibacter cellulosilyticus</name>
    <dbReference type="NCBI Taxonomy" id="2764187"/>
    <lineage>
        <taxon>Bacteria</taxon>
        <taxon>Pseudomonadati</taxon>
        <taxon>Pseudomonadota</taxon>
        <taxon>Betaproteobacteria</taxon>
        <taxon>Burkholderiales</taxon>
        <taxon>Comamonadaceae</taxon>
        <taxon>Ramlibacter</taxon>
    </lineage>
</organism>
<dbReference type="InterPro" id="IPR050415">
    <property type="entry name" value="MRET"/>
</dbReference>
<dbReference type="InterPro" id="IPR036010">
    <property type="entry name" value="2Fe-2S_ferredoxin-like_sf"/>
</dbReference>
<reference evidence="3" key="1">
    <citation type="submission" date="2020-08" db="EMBL/GenBank/DDBJ databases">
        <title>Ramlibacter sp. USB13 16S ribosomal RNA gene genome sequencing and assembly.</title>
        <authorList>
            <person name="Kang M."/>
        </authorList>
    </citation>
    <scope>NUCLEOTIDE SEQUENCE</scope>
    <source>
        <strain evidence="3">USB13</strain>
    </source>
</reference>
<dbReference type="CDD" id="cd00207">
    <property type="entry name" value="fer2"/>
    <property type="match status" value="1"/>
</dbReference>
<dbReference type="SUPFAM" id="SSF63380">
    <property type="entry name" value="Riboflavin synthase domain-like"/>
    <property type="match status" value="1"/>
</dbReference>
<dbReference type="RefSeq" id="WP_187076503.1">
    <property type="nucleotide sequence ID" value="NZ_JACORT010000004.1"/>
</dbReference>
<dbReference type="Gene3D" id="2.40.30.10">
    <property type="entry name" value="Translation factors"/>
    <property type="match status" value="1"/>
</dbReference>
<dbReference type="PRINTS" id="PR00409">
    <property type="entry name" value="PHDIOXRDTASE"/>
</dbReference>
<dbReference type="Gene3D" id="3.10.20.30">
    <property type="match status" value="1"/>
</dbReference>
<comment type="caution">
    <text evidence="3">The sequence shown here is derived from an EMBL/GenBank/DDBJ whole genome shotgun (WGS) entry which is preliminary data.</text>
</comment>
<evidence type="ECO:0000313" key="4">
    <source>
        <dbReference type="Proteomes" id="UP000608513"/>
    </source>
</evidence>
<evidence type="ECO:0000259" key="1">
    <source>
        <dbReference type="PROSITE" id="PS51085"/>
    </source>
</evidence>
<dbReference type="PANTHER" id="PTHR47354:SF2">
    <property type="entry name" value="BLR2392 PROTEIN"/>
    <property type="match status" value="1"/>
</dbReference>
<gene>
    <name evidence="3" type="ORF">H8N03_12490</name>
</gene>
<dbReference type="InterPro" id="IPR001041">
    <property type="entry name" value="2Fe-2S_ferredoxin-type"/>
</dbReference>
<accession>A0A923MRV4</accession>
<dbReference type="Proteomes" id="UP000608513">
    <property type="component" value="Unassembled WGS sequence"/>
</dbReference>
<sequence length="321" mass="35076">MTLALRVAESRDLNPLIRLLRLRSDDGAVLPGYEPGAHVRVQVTLADGKQDWRHYSLVNLQPGADLRTPREYVIAIRREDTGRGGSRFMHTVQAGDLLTIEPPRNDFPLRAGTAVLVAGGIGITPLASMAVQCRAAGQPVRLHYAGRSRALLAFLPELQDLLREDLRVHADDEAGAPLDVQALLDACAWNDTLYVCGPQVMLDAVLAGAQARGWPRERVKFELFSAPPASETEAGYEVVLSQSGRTLRVAPGQNLLECLEQNGCDPMFDCRRGECGVCSVAVLEGEIEHRDYFLSDAEKASGKVMQICVSRARGPRLVLDM</sequence>
<dbReference type="Gene3D" id="3.40.50.80">
    <property type="entry name" value="Nucleotide-binding domain of ferredoxin-NADP reductase (FNR) module"/>
    <property type="match status" value="1"/>
</dbReference>
<dbReference type="InterPro" id="IPR006058">
    <property type="entry name" value="2Fe2S_fd_BS"/>
</dbReference>
<dbReference type="InterPro" id="IPR039261">
    <property type="entry name" value="FNR_nucleotide-bd"/>
</dbReference>
<dbReference type="CDD" id="cd06185">
    <property type="entry name" value="PDR_like"/>
    <property type="match status" value="1"/>
</dbReference>